<evidence type="ECO:0000313" key="7">
    <source>
        <dbReference type="Proteomes" id="UP000703893"/>
    </source>
</evidence>
<protein>
    <submittedName>
        <fullName evidence="6">M20/M25/M40 family metallo-hydrolase</fullName>
    </submittedName>
</protein>
<dbReference type="GO" id="GO:0046872">
    <property type="term" value="F:metal ion binding"/>
    <property type="evidence" value="ECO:0007669"/>
    <property type="project" value="UniProtKB-KW"/>
</dbReference>
<evidence type="ECO:0000256" key="4">
    <source>
        <dbReference type="ARBA" id="ARBA00022801"/>
    </source>
</evidence>
<comment type="similarity">
    <text evidence="1">Belongs to the peptidase M20A family.</text>
</comment>
<evidence type="ECO:0000256" key="1">
    <source>
        <dbReference type="ARBA" id="ARBA00006247"/>
    </source>
</evidence>
<accession>A0A937X5M2</accession>
<dbReference type="EMBL" id="VGJX01000978">
    <property type="protein sequence ID" value="MBM3276339.1"/>
    <property type="molecule type" value="Genomic_DNA"/>
</dbReference>
<name>A0A937X5M2_9BACT</name>
<dbReference type="Proteomes" id="UP000703893">
    <property type="component" value="Unassembled WGS sequence"/>
</dbReference>
<evidence type="ECO:0000313" key="6">
    <source>
        <dbReference type="EMBL" id="MBM3276339.1"/>
    </source>
</evidence>
<evidence type="ECO:0000256" key="3">
    <source>
        <dbReference type="ARBA" id="ARBA00022723"/>
    </source>
</evidence>
<dbReference type="AlphaFoldDB" id="A0A937X5M2"/>
<dbReference type="Gene3D" id="1.10.150.900">
    <property type="match status" value="1"/>
</dbReference>
<keyword evidence="3" id="KW-0479">Metal-binding</keyword>
<organism evidence="6 7">
    <name type="scientific">Candidatus Tanganyikabacteria bacterium</name>
    <dbReference type="NCBI Taxonomy" id="2961651"/>
    <lineage>
        <taxon>Bacteria</taxon>
        <taxon>Bacillati</taxon>
        <taxon>Candidatus Sericytochromatia</taxon>
        <taxon>Candidatus Tanganyikabacteria</taxon>
    </lineage>
</organism>
<dbReference type="SUPFAM" id="SSF53187">
    <property type="entry name" value="Zn-dependent exopeptidases"/>
    <property type="match status" value="1"/>
</dbReference>
<dbReference type="PANTHER" id="PTHR45962">
    <property type="entry name" value="N-FATTY-ACYL-AMINO ACID SYNTHASE/HYDROLASE PM20D1"/>
    <property type="match status" value="1"/>
</dbReference>
<dbReference type="GO" id="GO:0008233">
    <property type="term" value="F:peptidase activity"/>
    <property type="evidence" value="ECO:0007669"/>
    <property type="project" value="UniProtKB-KW"/>
</dbReference>
<proteinExistence type="inferred from homology"/>
<sequence length="134" mass="14234">YAEVDIRMLPGHTTGDGLAYLRKHLDDPAIDIAIIGEKNPSRSAPEGRLFTALADATRAEYPDATVTPVMTPGGSTDSSYFRELGAKAYGLCPIIAPREQLDGFHGHNEFITVEQLAAGTRVLVRAIAAAATAP</sequence>
<keyword evidence="2" id="KW-0645">Protease</keyword>
<evidence type="ECO:0000256" key="2">
    <source>
        <dbReference type="ARBA" id="ARBA00022670"/>
    </source>
</evidence>
<feature type="non-terminal residue" evidence="6">
    <location>
        <position position="1"/>
    </location>
</feature>
<keyword evidence="5" id="KW-0862">Zinc</keyword>
<dbReference type="Pfam" id="PF01546">
    <property type="entry name" value="Peptidase_M20"/>
    <property type="match status" value="1"/>
</dbReference>
<dbReference type="PANTHER" id="PTHR45962:SF1">
    <property type="entry name" value="N-FATTY-ACYL-AMINO ACID SYNTHASE_HYDROLASE PM20D1"/>
    <property type="match status" value="1"/>
</dbReference>
<gene>
    <name evidence="6" type="ORF">FJZ00_14390</name>
</gene>
<comment type="caution">
    <text evidence="6">The sequence shown here is derived from an EMBL/GenBank/DDBJ whole genome shotgun (WGS) entry which is preliminary data.</text>
</comment>
<evidence type="ECO:0000256" key="5">
    <source>
        <dbReference type="ARBA" id="ARBA00022833"/>
    </source>
</evidence>
<reference evidence="6 7" key="1">
    <citation type="submission" date="2019-03" db="EMBL/GenBank/DDBJ databases">
        <title>Lake Tanganyika Metagenome-Assembled Genomes (MAGs).</title>
        <authorList>
            <person name="Tran P."/>
        </authorList>
    </citation>
    <scope>NUCLEOTIDE SEQUENCE [LARGE SCALE GENOMIC DNA]</scope>
    <source>
        <strain evidence="6">K_DeepCast_65m_m2_236</strain>
    </source>
</reference>
<dbReference type="InterPro" id="IPR002933">
    <property type="entry name" value="Peptidase_M20"/>
</dbReference>
<dbReference type="GO" id="GO:0006508">
    <property type="term" value="P:proteolysis"/>
    <property type="evidence" value="ECO:0007669"/>
    <property type="project" value="UniProtKB-KW"/>
</dbReference>
<dbReference type="InterPro" id="IPR047177">
    <property type="entry name" value="Pept_M20A"/>
</dbReference>
<keyword evidence="4" id="KW-0378">Hydrolase</keyword>